<dbReference type="HAMAP" id="MF_01334">
    <property type="entry name" value="Ribosomal_bL25_CTC"/>
    <property type="match status" value="1"/>
</dbReference>
<dbReference type="Proteomes" id="UP000070560">
    <property type="component" value="Chromosome"/>
</dbReference>
<dbReference type="Pfam" id="PF14693">
    <property type="entry name" value="Ribosomal_TL5_C"/>
    <property type="match status" value="1"/>
</dbReference>
<evidence type="ECO:0000259" key="7">
    <source>
        <dbReference type="Pfam" id="PF14693"/>
    </source>
</evidence>
<reference evidence="8 9" key="1">
    <citation type="submission" date="2015-10" db="EMBL/GenBank/DDBJ databases">
        <title>Candidatus Desulfofervidus auxilii, a hydrogenotrophic sulfate-reducing bacterium involved in the thermophilic anaerobic oxidation of methane.</title>
        <authorList>
            <person name="Krukenberg V."/>
            <person name="Richter M."/>
            <person name="Wegener G."/>
        </authorList>
    </citation>
    <scope>NUCLEOTIDE SEQUENCE [LARGE SCALE GENOMIC DNA]</scope>
    <source>
        <strain evidence="8 9">HS1</strain>
    </source>
</reference>
<organism evidence="8 9">
    <name type="scientific">Desulfofervidus auxilii</name>
    <dbReference type="NCBI Taxonomy" id="1621989"/>
    <lineage>
        <taxon>Bacteria</taxon>
        <taxon>Pseudomonadati</taxon>
        <taxon>Thermodesulfobacteriota</taxon>
        <taxon>Candidatus Desulfofervidia</taxon>
        <taxon>Candidatus Desulfofervidales</taxon>
        <taxon>Candidatus Desulfofervidaceae</taxon>
        <taxon>Candidatus Desulfofervidus</taxon>
    </lineage>
</organism>
<dbReference type="Pfam" id="PF01386">
    <property type="entry name" value="Ribosomal_L25p"/>
    <property type="match status" value="1"/>
</dbReference>
<dbReference type="NCBIfam" id="NF004612">
    <property type="entry name" value="PRK05943.1"/>
    <property type="match status" value="1"/>
</dbReference>
<dbReference type="Gene3D" id="2.40.240.10">
    <property type="entry name" value="Ribosomal Protein L25, Chain P"/>
    <property type="match status" value="1"/>
</dbReference>
<keyword evidence="3 5" id="KW-0689">Ribosomal protein</keyword>
<dbReference type="InterPro" id="IPR011035">
    <property type="entry name" value="Ribosomal_bL25/Gln-tRNA_synth"/>
</dbReference>
<dbReference type="InterPro" id="IPR020930">
    <property type="entry name" value="Ribosomal_uL5_bac-type"/>
</dbReference>
<dbReference type="InterPro" id="IPR029751">
    <property type="entry name" value="Ribosomal_L25_dom"/>
</dbReference>
<keyword evidence="9" id="KW-1185">Reference proteome</keyword>
<evidence type="ECO:0000256" key="1">
    <source>
        <dbReference type="ARBA" id="ARBA00022730"/>
    </source>
</evidence>
<dbReference type="RefSeq" id="WP_066063935.1">
    <property type="nucleotide sequence ID" value="NZ_CP013015.1"/>
</dbReference>
<dbReference type="GO" id="GO:0008097">
    <property type="term" value="F:5S rRNA binding"/>
    <property type="evidence" value="ECO:0007669"/>
    <property type="project" value="InterPro"/>
</dbReference>
<evidence type="ECO:0000256" key="3">
    <source>
        <dbReference type="ARBA" id="ARBA00022980"/>
    </source>
</evidence>
<evidence type="ECO:0000256" key="4">
    <source>
        <dbReference type="ARBA" id="ARBA00023274"/>
    </source>
</evidence>
<accession>A0A7U4QLD5</accession>
<dbReference type="PANTHER" id="PTHR33284">
    <property type="entry name" value="RIBOSOMAL PROTEIN L25/GLN-TRNA SYNTHETASE, ANTI-CODON-BINDING DOMAIN-CONTAINING PROTEIN"/>
    <property type="match status" value="1"/>
</dbReference>
<keyword evidence="2 5" id="KW-0694">RNA-binding</keyword>
<evidence type="ECO:0000256" key="5">
    <source>
        <dbReference type="HAMAP-Rule" id="MF_01334"/>
    </source>
</evidence>
<gene>
    <name evidence="5" type="primary">rplY</name>
    <name evidence="5" type="synonym">ctc</name>
    <name evidence="8" type="ORF">HS1_001701</name>
</gene>
<dbReference type="Gene3D" id="2.170.120.20">
    <property type="entry name" value="Ribosomal protein L25, beta domain"/>
    <property type="match status" value="1"/>
</dbReference>
<protein>
    <recommendedName>
        <fullName evidence="5">Large ribosomal subunit protein bL25</fullName>
    </recommendedName>
    <alternativeName>
        <fullName evidence="5">General stress protein CTC</fullName>
    </alternativeName>
</protein>
<comment type="similarity">
    <text evidence="5">Belongs to the bacterial ribosomal protein bL25 family. CTC subfamily.</text>
</comment>
<dbReference type="KEGG" id="daw:HS1_001701"/>
<dbReference type="EMBL" id="CP013015">
    <property type="protein sequence ID" value="AMM41495.1"/>
    <property type="molecule type" value="Genomic_DNA"/>
</dbReference>
<dbReference type="PANTHER" id="PTHR33284:SF1">
    <property type="entry name" value="RIBOSOMAL PROTEIN L25_GLN-TRNA SYNTHETASE, ANTI-CODON-BINDING DOMAIN-CONTAINING PROTEIN"/>
    <property type="match status" value="1"/>
</dbReference>
<dbReference type="GO" id="GO:0022625">
    <property type="term" value="C:cytosolic large ribosomal subunit"/>
    <property type="evidence" value="ECO:0007669"/>
    <property type="project" value="TreeGrafter"/>
</dbReference>
<dbReference type="CDD" id="cd00495">
    <property type="entry name" value="Ribosomal_L25_TL5_CTC"/>
    <property type="match status" value="1"/>
</dbReference>
<evidence type="ECO:0000256" key="2">
    <source>
        <dbReference type="ARBA" id="ARBA00022884"/>
    </source>
</evidence>
<feature type="domain" description="Large ribosomal subunit protein bL25 beta" evidence="7">
    <location>
        <begin position="106"/>
        <end position="187"/>
    </location>
</feature>
<keyword evidence="1 5" id="KW-0699">rRNA-binding</keyword>
<dbReference type="InterPro" id="IPR020056">
    <property type="entry name" value="Rbsml_bL25/Gln-tRNA_synth_N"/>
</dbReference>
<dbReference type="GO" id="GO:0006412">
    <property type="term" value="P:translation"/>
    <property type="evidence" value="ECO:0007669"/>
    <property type="project" value="UniProtKB-UniRule"/>
</dbReference>
<dbReference type="SUPFAM" id="SSF50715">
    <property type="entry name" value="Ribosomal protein L25-like"/>
    <property type="match status" value="1"/>
</dbReference>
<dbReference type="InterPro" id="IPR001021">
    <property type="entry name" value="Ribosomal_bL25_long"/>
</dbReference>
<sequence length="207" mass="22600">MGDILLKAQIREKTGKEISRKLRAKGLIPAILYGPSVQPIPLAVNPIAVLKVLEKEQSASSFLDLEITDGKTSQVKKALIKDVDFHPTTDQLIHVDFYQITVGKELTLDVPIVIVGKAKGTEKGGILEQNLRELTISCLPKLVPSHIEVDVTDLDIGDSIHVADISVDEGIKIENDPQVPVVTLVAPEEEEVKVEEEEVEETGEAET</sequence>
<feature type="domain" description="Large ribosomal subunit protein bL25 L25" evidence="6">
    <location>
        <begin position="6"/>
        <end position="97"/>
    </location>
</feature>
<dbReference type="GO" id="GO:0003735">
    <property type="term" value="F:structural constituent of ribosome"/>
    <property type="evidence" value="ECO:0007669"/>
    <property type="project" value="InterPro"/>
</dbReference>
<dbReference type="InterPro" id="IPR020057">
    <property type="entry name" value="Ribosomal_bL25_b-dom"/>
</dbReference>
<evidence type="ECO:0000313" key="9">
    <source>
        <dbReference type="Proteomes" id="UP000070560"/>
    </source>
</evidence>
<dbReference type="InterPro" id="IPR037121">
    <property type="entry name" value="Ribosomal_bL25_C"/>
</dbReference>
<name>A0A7U4QLD5_DESA2</name>
<comment type="function">
    <text evidence="5">This is one of the proteins that binds to the 5S RNA in the ribosome where it forms part of the central protuberance.</text>
</comment>
<dbReference type="OrthoDB" id="9786489at2"/>
<comment type="subunit">
    <text evidence="5">Part of the 50S ribosomal subunit; part of the 5S rRNA/L5/L18/L25 subcomplex. Contacts the 5S rRNA. Binds to the 5S rRNA independently of L5 and L18.</text>
</comment>
<dbReference type="AlphaFoldDB" id="A0A7U4QLD5"/>
<evidence type="ECO:0000259" key="6">
    <source>
        <dbReference type="Pfam" id="PF01386"/>
    </source>
</evidence>
<proteinExistence type="inferred from homology"/>
<keyword evidence="4 5" id="KW-0687">Ribonucleoprotein</keyword>
<evidence type="ECO:0000313" key="8">
    <source>
        <dbReference type="EMBL" id="AMM41495.1"/>
    </source>
</evidence>
<dbReference type="NCBIfam" id="TIGR00731">
    <property type="entry name" value="bL25_bact_ctc"/>
    <property type="match status" value="1"/>
</dbReference>